<evidence type="ECO:0000256" key="8">
    <source>
        <dbReference type="ARBA" id="ARBA00023065"/>
    </source>
</evidence>
<name>E3MT47_CAERE</name>
<proteinExistence type="inferred from homology"/>
<keyword evidence="4 13" id="KW-0894">Sodium channel</keyword>
<dbReference type="InParanoid" id="E3MT47"/>
<dbReference type="AlphaFoldDB" id="E3MT47"/>
<gene>
    <name evidence="16" type="primary">Cre-del-4</name>
    <name evidence="16" type="ORF">CRE_20400</name>
</gene>
<evidence type="ECO:0000256" key="13">
    <source>
        <dbReference type="RuleBase" id="RU000679"/>
    </source>
</evidence>
<keyword evidence="9 15" id="KW-0472">Membrane</keyword>
<evidence type="ECO:0000256" key="4">
    <source>
        <dbReference type="ARBA" id="ARBA00022461"/>
    </source>
</evidence>
<evidence type="ECO:0000313" key="16">
    <source>
        <dbReference type="EMBL" id="EFP08609.1"/>
    </source>
</evidence>
<dbReference type="eggNOG" id="KOG4294">
    <property type="taxonomic scope" value="Eukaryota"/>
</dbReference>
<keyword evidence="12 13" id="KW-0407">Ion channel</keyword>
<comment type="subcellular location">
    <subcellularLocation>
        <location evidence="1">Membrane</location>
        <topology evidence="1">Multi-pass membrane protein</topology>
    </subcellularLocation>
</comment>
<dbReference type="OMA" id="QRETCIS"/>
<dbReference type="GO" id="GO:0015280">
    <property type="term" value="F:ligand-gated sodium channel activity"/>
    <property type="evidence" value="ECO:0007669"/>
    <property type="project" value="TreeGrafter"/>
</dbReference>
<dbReference type="Gene3D" id="1.10.287.770">
    <property type="entry name" value="YojJ-like"/>
    <property type="match status" value="1"/>
</dbReference>
<feature type="transmembrane region" description="Helical" evidence="15">
    <location>
        <begin position="471"/>
        <end position="496"/>
    </location>
</feature>
<keyword evidence="11 13" id="KW-0739">Sodium transport</keyword>
<evidence type="ECO:0000256" key="14">
    <source>
        <dbReference type="SAM" id="Coils"/>
    </source>
</evidence>
<feature type="coiled-coil region" evidence="14">
    <location>
        <begin position="499"/>
        <end position="533"/>
    </location>
</feature>
<evidence type="ECO:0000256" key="5">
    <source>
        <dbReference type="ARBA" id="ARBA00022692"/>
    </source>
</evidence>
<reference evidence="16" key="1">
    <citation type="submission" date="2007-07" db="EMBL/GenBank/DDBJ databases">
        <title>PCAP assembly of the Caenorhabditis remanei genome.</title>
        <authorList>
            <consortium name="The Caenorhabditis remanei Sequencing Consortium"/>
            <person name="Wilson R.K."/>
        </authorList>
    </citation>
    <scope>NUCLEOTIDE SEQUENCE [LARGE SCALE GENOMIC DNA]</scope>
    <source>
        <strain evidence="16">PB4641</strain>
    </source>
</reference>
<dbReference type="Gene3D" id="2.60.470.10">
    <property type="entry name" value="Acid-sensing ion channels like domains"/>
    <property type="match status" value="1"/>
</dbReference>
<keyword evidence="7" id="KW-0915">Sodium</keyword>
<evidence type="ECO:0000256" key="7">
    <source>
        <dbReference type="ARBA" id="ARBA00023053"/>
    </source>
</evidence>
<dbReference type="OrthoDB" id="5874059at2759"/>
<keyword evidence="8 13" id="KW-0406">Ion transport</keyword>
<dbReference type="InterPro" id="IPR020903">
    <property type="entry name" value="ENaC_CS"/>
</dbReference>
<evidence type="ECO:0000256" key="2">
    <source>
        <dbReference type="ARBA" id="ARBA00007193"/>
    </source>
</evidence>
<protein>
    <submittedName>
        <fullName evidence="16">CRE-DEL-4 protein</fullName>
    </submittedName>
</protein>
<organism evidence="17">
    <name type="scientific">Caenorhabditis remanei</name>
    <name type="common">Caenorhabditis vulgaris</name>
    <dbReference type="NCBI Taxonomy" id="31234"/>
    <lineage>
        <taxon>Eukaryota</taxon>
        <taxon>Metazoa</taxon>
        <taxon>Ecdysozoa</taxon>
        <taxon>Nematoda</taxon>
        <taxon>Chromadorea</taxon>
        <taxon>Rhabditida</taxon>
        <taxon>Rhabditina</taxon>
        <taxon>Rhabditomorpha</taxon>
        <taxon>Rhabditoidea</taxon>
        <taxon>Rhabditidae</taxon>
        <taxon>Peloderinae</taxon>
        <taxon>Caenorhabditis</taxon>
    </lineage>
</organism>
<accession>E3MT47</accession>
<evidence type="ECO:0000313" key="17">
    <source>
        <dbReference type="Proteomes" id="UP000008281"/>
    </source>
</evidence>
<evidence type="ECO:0000256" key="6">
    <source>
        <dbReference type="ARBA" id="ARBA00022989"/>
    </source>
</evidence>
<dbReference type="HOGENOM" id="CLU_020415_3_1_1"/>
<evidence type="ECO:0000256" key="1">
    <source>
        <dbReference type="ARBA" id="ARBA00004141"/>
    </source>
</evidence>
<dbReference type="Pfam" id="PF00858">
    <property type="entry name" value="ASC"/>
    <property type="match status" value="1"/>
</dbReference>
<keyword evidence="3 13" id="KW-0813">Transport</keyword>
<keyword evidence="10" id="KW-0325">Glycoprotein</keyword>
<dbReference type="STRING" id="31234.E3MT47"/>
<feature type="transmembrane region" description="Helical" evidence="15">
    <location>
        <begin position="37"/>
        <end position="55"/>
    </location>
</feature>
<dbReference type="PANTHER" id="PTHR11690">
    <property type="entry name" value="AMILORIDE-SENSITIVE SODIUM CHANNEL-RELATED"/>
    <property type="match status" value="1"/>
</dbReference>
<evidence type="ECO:0000256" key="3">
    <source>
        <dbReference type="ARBA" id="ARBA00022448"/>
    </source>
</evidence>
<comment type="similarity">
    <text evidence="2 13">Belongs to the amiloride-sensitive sodium channel (TC 1.A.6) family.</text>
</comment>
<keyword evidence="5 13" id="KW-0812">Transmembrane</keyword>
<dbReference type="PROSITE" id="PS01206">
    <property type="entry name" value="ASC"/>
    <property type="match status" value="1"/>
</dbReference>
<evidence type="ECO:0000256" key="10">
    <source>
        <dbReference type="ARBA" id="ARBA00023180"/>
    </source>
</evidence>
<sequence length="555" mass="62315">MGVFWTGLKYVFTDFSCWTSTHGVPHIGMANAKWLRAFWILVVLVNIGLFIWQFITLLTNFLSFSVNTETTLQFAERTFPTVTICHLNPWKLTETKSADGDMSSLIDAYNSYSSSAQFGLPASLTADRQQQANKWTLMYSERLNEKQYDDDLNIAYSYDDMVVSCTYNAKTCNITDFNDFYNPSYGNCIQFNTAGYYNSSRAGPLYGLRMVMRTDQATYLPWTEASGVIIDIHMQDEIPYPAHNIAFQASYAPAPVRKYIWNPNIILTPDVFGYFAPPGTASSLGVSYVQTTRLAKPYGTCTTKTKLETTHYTGTYTVEACFRSCMQEKIIASCGCYYPAYSHAPNTTQFVSCDNGAATLDNLLCVDLINSADSTEFDVLTDCDCPQPCEVDSYGVTVSTAQWPSDSYTPTECNPGGPSGPWDTSGQTCLDWYKANTILIEIYYERMNFQVLTESPAYTFVNFISDVGGQVGLFLGMSIISVIEILVLFFLVFFYCCTHKSRKAEIEQLEMDIQKAKDDVDQVAEKRKKHQKANAELYEMDAGDDVVPPKPVAHD</sequence>
<keyword evidence="17" id="KW-1185">Reference proteome</keyword>
<dbReference type="Proteomes" id="UP000008281">
    <property type="component" value="Unassembled WGS sequence"/>
</dbReference>
<evidence type="ECO:0000256" key="9">
    <source>
        <dbReference type="ARBA" id="ARBA00023136"/>
    </source>
</evidence>
<evidence type="ECO:0000256" key="12">
    <source>
        <dbReference type="ARBA" id="ARBA00023303"/>
    </source>
</evidence>
<keyword evidence="14" id="KW-0175">Coiled coil</keyword>
<dbReference type="GO" id="GO:0005886">
    <property type="term" value="C:plasma membrane"/>
    <property type="evidence" value="ECO:0007669"/>
    <property type="project" value="TreeGrafter"/>
</dbReference>
<evidence type="ECO:0000256" key="11">
    <source>
        <dbReference type="ARBA" id="ARBA00023201"/>
    </source>
</evidence>
<keyword evidence="6 15" id="KW-1133">Transmembrane helix</keyword>
<dbReference type="FunCoup" id="E3MT47">
    <property type="interactions" value="13"/>
</dbReference>
<dbReference type="PANTHER" id="PTHR11690:SF153">
    <property type="entry name" value="AMILORIDE-SENSITIVE SODIUM CHANNEL"/>
    <property type="match status" value="1"/>
</dbReference>
<dbReference type="PRINTS" id="PR01078">
    <property type="entry name" value="AMINACHANNEL"/>
</dbReference>
<dbReference type="EMBL" id="DS268475">
    <property type="protein sequence ID" value="EFP08609.1"/>
    <property type="molecule type" value="Genomic_DNA"/>
</dbReference>
<evidence type="ECO:0000256" key="15">
    <source>
        <dbReference type="SAM" id="Phobius"/>
    </source>
</evidence>
<dbReference type="InterPro" id="IPR001873">
    <property type="entry name" value="ENaC"/>
</dbReference>